<reference evidence="2 3" key="1">
    <citation type="submission" date="2020-02" db="EMBL/GenBank/DDBJ databases">
        <authorList>
            <person name="Ferguson B K."/>
        </authorList>
    </citation>
    <scope>NUCLEOTIDE SEQUENCE [LARGE SCALE GENOMIC DNA]</scope>
</reference>
<feature type="compositionally biased region" description="Basic and acidic residues" evidence="1">
    <location>
        <begin position="166"/>
        <end position="178"/>
    </location>
</feature>
<dbReference type="AlphaFoldDB" id="A0A6H5G1R1"/>
<gene>
    <name evidence="2" type="ORF">NTEN_LOCUS3021</name>
</gene>
<dbReference type="EMBL" id="CADCXU010004668">
    <property type="protein sequence ID" value="CAA9996517.1"/>
    <property type="molecule type" value="Genomic_DNA"/>
</dbReference>
<feature type="region of interest" description="Disordered" evidence="1">
    <location>
        <begin position="1"/>
        <end position="32"/>
    </location>
</feature>
<proteinExistence type="predicted"/>
<name>A0A6H5G1R1_9HEMI</name>
<organism evidence="2 3">
    <name type="scientific">Nesidiocoris tenuis</name>
    <dbReference type="NCBI Taxonomy" id="355587"/>
    <lineage>
        <taxon>Eukaryota</taxon>
        <taxon>Metazoa</taxon>
        <taxon>Ecdysozoa</taxon>
        <taxon>Arthropoda</taxon>
        <taxon>Hexapoda</taxon>
        <taxon>Insecta</taxon>
        <taxon>Pterygota</taxon>
        <taxon>Neoptera</taxon>
        <taxon>Paraneoptera</taxon>
        <taxon>Hemiptera</taxon>
        <taxon>Heteroptera</taxon>
        <taxon>Panheteroptera</taxon>
        <taxon>Cimicomorpha</taxon>
        <taxon>Miridae</taxon>
        <taxon>Dicyphina</taxon>
        <taxon>Nesidiocoris</taxon>
    </lineage>
</organism>
<feature type="region of interest" description="Disordered" evidence="1">
    <location>
        <begin position="160"/>
        <end position="192"/>
    </location>
</feature>
<protein>
    <submittedName>
        <fullName evidence="2">Uncharacterized protein</fullName>
    </submittedName>
</protein>
<evidence type="ECO:0000313" key="3">
    <source>
        <dbReference type="Proteomes" id="UP000479000"/>
    </source>
</evidence>
<evidence type="ECO:0000313" key="2">
    <source>
        <dbReference type="EMBL" id="CAA9996517.1"/>
    </source>
</evidence>
<evidence type="ECO:0000256" key="1">
    <source>
        <dbReference type="SAM" id="MobiDB-lite"/>
    </source>
</evidence>
<sequence>MTKNDLHGRRTSGFGSKVWHGPDEGIGPFDIDDVTDRRHVKFGGDTGEESLPESARSGDDVGEFELILSRDYERRQALGEKAFQRGSIGDEHFGHTWQFGGFRSSLEIGGKAWKRPKLGRNSQNSWSTFWSRERHHLAKDVRAAGVARFAYRTTLNKNNHPVVKGGDLEEKDSSHERWTCSSPSPAPRRSDPVRTWSLRIQGCGPPSSPTVQPTSSSSFFSTKLQARPSDDMVNKLAYHISLN</sequence>
<keyword evidence="3" id="KW-1185">Reference proteome</keyword>
<accession>A0A6H5G1R1</accession>
<dbReference type="Proteomes" id="UP000479000">
    <property type="component" value="Unassembled WGS sequence"/>
</dbReference>